<comment type="caution">
    <text evidence="1">The sequence shown here is derived from an EMBL/GenBank/DDBJ whole genome shotgun (WGS) entry which is preliminary data.</text>
</comment>
<keyword evidence="2" id="KW-1185">Reference proteome</keyword>
<name>A0A6P2C682_9ACTN</name>
<organism evidence="1 2">
    <name type="scientific">Trebonia kvetii</name>
    <dbReference type="NCBI Taxonomy" id="2480626"/>
    <lineage>
        <taxon>Bacteria</taxon>
        <taxon>Bacillati</taxon>
        <taxon>Actinomycetota</taxon>
        <taxon>Actinomycetes</taxon>
        <taxon>Streptosporangiales</taxon>
        <taxon>Treboniaceae</taxon>
        <taxon>Trebonia</taxon>
    </lineage>
</organism>
<sequence length="149" mass="16058">MTTKAAFSPSEWDLVLEGPPSAGLLVITASHGGMFRETIAMSKAYVEARAQHGESELLDEIVAEKPRMERGGKVHNPEELRDQALGCLTEATTLLEDKATAEERDDYRHFVLAVANKVAAAHREGGKQVSPAEEQAIADITIALGMNSS</sequence>
<dbReference type="RefSeq" id="WP_145851670.1">
    <property type="nucleotide sequence ID" value="NZ_RPFW01000001.1"/>
</dbReference>
<evidence type="ECO:0000313" key="2">
    <source>
        <dbReference type="Proteomes" id="UP000460272"/>
    </source>
</evidence>
<accession>A0A6P2C682</accession>
<evidence type="ECO:0000313" key="1">
    <source>
        <dbReference type="EMBL" id="TVZ06914.1"/>
    </source>
</evidence>
<gene>
    <name evidence="1" type="ORF">EAS64_06155</name>
</gene>
<dbReference type="OrthoDB" id="159745at2"/>
<dbReference type="Proteomes" id="UP000460272">
    <property type="component" value="Unassembled WGS sequence"/>
</dbReference>
<protein>
    <submittedName>
        <fullName evidence="1">Uncharacterized protein</fullName>
    </submittedName>
</protein>
<dbReference type="AlphaFoldDB" id="A0A6P2C682"/>
<proteinExistence type="predicted"/>
<dbReference type="EMBL" id="RPFW01000001">
    <property type="protein sequence ID" value="TVZ06914.1"/>
    <property type="molecule type" value="Genomic_DNA"/>
</dbReference>
<reference evidence="1 2" key="1">
    <citation type="submission" date="2018-11" db="EMBL/GenBank/DDBJ databases">
        <title>Trebonia kvetii gen.nov., sp.nov., a novel acidophilic actinobacterium, and proposal of the new actinobacterial family Treboniaceae fam. nov.</title>
        <authorList>
            <person name="Rapoport D."/>
            <person name="Sagova-Mareckova M."/>
            <person name="Sedlacek I."/>
            <person name="Provaznik J."/>
            <person name="Kralova S."/>
            <person name="Pavlinic D."/>
            <person name="Benes V."/>
            <person name="Kopecky J."/>
        </authorList>
    </citation>
    <scope>NUCLEOTIDE SEQUENCE [LARGE SCALE GENOMIC DNA]</scope>
    <source>
        <strain evidence="1 2">15Tr583</strain>
    </source>
</reference>